<dbReference type="Pfam" id="PF00667">
    <property type="entry name" value="FAD_binding_1"/>
    <property type="match status" value="1"/>
</dbReference>
<comment type="caution">
    <text evidence="16">The sequence shown here is derived from an EMBL/GenBank/DDBJ whole genome shotgun (WGS) entry which is preliminary data.</text>
</comment>
<comment type="function">
    <text evidence="11">Component of the sulfite reductase complex that catalyzes the 6-electron reduction of sulfite to sulfide. This is one of several activities required for the biosynthesis of L-cysteine from sulfate. The flavoprotein component catalyzes the electron flow from NADPH -&gt; FAD -&gt; FMN to the hemoprotein component.</text>
</comment>
<feature type="binding site" evidence="12">
    <location>
        <begin position="531"/>
        <end position="532"/>
    </location>
    <ligand>
        <name>NADP(+)</name>
        <dbReference type="ChEBI" id="CHEBI:58349"/>
    </ligand>
</feature>
<evidence type="ECO:0000256" key="3">
    <source>
        <dbReference type="ARBA" id="ARBA00022630"/>
    </source>
</evidence>
<protein>
    <recommendedName>
        <fullName evidence="11">Sulfite reductase [NADPH] flavoprotein alpha-component</fullName>
        <shortName evidence="11">SiR-FP</shortName>
        <ecNumber evidence="11">1.8.1.2</ecNumber>
    </recommendedName>
</protein>
<feature type="binding site" evidence="12">
    <location>
        <position position="615"/>
    </location>
    <ligand>
        <name>FAD</name>
        <dbReference type="ChEBI" id="CHEBI:57692"/>
    </ligand>
</feature>
<dbReference type="SUPFAM" id="SSF52218">
    <property type="entry name" value="Flavoproteins"/>
    <property type="match status" value="1"/>
</dbReference>
<feature type="binding site" evidence="12">
    <location>
        <begin position="541"/>
        <end position="545"/>
    </location>
    <ligand>
        <name>NADP(+)</name>
        <dbReference type="ChEBI" id="CHEBI:58349"/>
    </ligand>
</feature>
<comment type="pathway">
    <text evidence="11">Sulfur metabolism; hydrogen sulfide biosynthesis; hydrogen sulfide from sulfite (NADPH route): step 1/1.</text>
</comment>
<keyword evidence="3 11" id="KW-0285">Flavoprotein</keyword>
<evidence type="ECO:0000256" key="5">
    <source>
        <dbReference type="ARBA" id="ARBA00022827"/>
    </source>
</evidence>
<dbReference type="InterPro" id="IPR003097">
    <property type="entry name" value="CysJ-like_FAD-binding"/>
</dbReference>
<keyword evidence="2 11" id="KW-0028">Amino-acid biosynthesis</keyword>
<dbReference type="PANTHER" id="PTHR19384">
    <property type="entry name" value="NITRIC OXIDE SYNTHASE-RELATED"/>
    <property type="match status" value="1"/>
</dbReference>
<evidence type="ECO:0000256" key="10">
    <source>
        <dbReference type="ARBA" id="ARBA00052219"/>
    </source>
</evidence>
<dbReference type="FunFam" id="3.40.50.80:FF:000001">
    <property type="entry name" value="NADPH--cytochrome P450 reductase 1"/>
    <property type="match status" value="1"/>
</dbReference>
<dbReference type="InterPro" id="IPR001709">
    <property type="entry name" value="Flavoprot_Pyr_Nucl_cyt_Rdtase"/>
</dbReference>
<evidence type="ECO:0000256" key="9">
    <source>
        <dbReference type="ARBA" id="ARBA00023192"/>
    </source>
</evidence>
<dbReference type="Proteomes" id="UP000321523">
    <property type="component" value="Unassembled WGS sequence"/>
</dbReference>
<evidence type="ECO:0000256" key="7">
    <source>
        <dbReference type="ARBA" id="ARBA00022982"/>
    </source>
</evidence>
<keyword evidence="5 11" id="KW-0274">FAD</keyword>
<dbReference type="RefSeq" id="WP_044435205.1">
    <property type="nucleotide sequence ID" value="NZ_BJYZ01000031.1"/>
</dbReference>
<keyword evidence="8 11" id="KW-0560">Oxidoreductase</keyword>
<evidence type="ECO:0000256" key="8">
    <source>
        <dbReference type="ARBA" id="ARBA00023002"/>
    </source>
</evidence>
<keyword evidence="17" id="KW-1185">Reference proteome</keyword>
<dbReference type="CDD" id="cd06199">
    <property type="entry name" value="SiR"/>
    <property type="match status" value="1"/>
</dbReference>
<feature type="binding site" evidence="12">
    <location>
        <position position="423"/>
    </location>
    <ligand>
        <name>FAD</name>
        <dbReference type="ChEBI" id="CHEBI:57692"/>
    </ligand>
</feature>
<feature type="binding site" evidence="12">
    <location>
        <position position="577"/>
    </location>
    <ligand>
        <name>NADP(+)</name>
        <dbReference type="ChEBI" id="CHEBI:58349"/>
    </ligand>
</feature>
<proteinExistence type="predicted"/>
<feature type="domain" description="FAD-binding FR-type" evidence="15">
    <location>
        <begin position="244"/>
        <end position="461"/>
    </location>
</feature>
<dbReference type="Pfam" id="PF00175">
    <property type="entry name" value="NAD_binding_1"/>
    <property type="match status" value="1"/>
</dbReference>
<comment type="cofactor">
    <cofactor evidence="11 12">
        <name>FMN</name>
        <dbReference type="ChEBI" id="CHEBI:58210"/>
    </cofactor>
    <text evidence="11 12">Binds 1 FMN per subunit.</text>
</comment>
<evidence type="ECO:0000313" key="16">
    <source>
        <dbReference type="EMBL" id="GEO41772.1"/>
    </source>
</evidence>
<feature type="binding site" evidence="12">
    <location>
        <position position="332"/>
    </location>
    <ligand>
        <name>FAD</name>
        <dbReference type="ChEBI" id="CHEBI:57692"/>
    </ligand>
</feature>
<evidence type="ECO:0000256" key="4">
    <source>
        <dbReference type="ARBA" id="ARBA00022643"/>
    </source>
</evidence>
<dbReference type="InterPro" id="IPR001094">
    <property type="entry name" value="Flavdoxin-like"/>
</dbReference>
<evidence type="ECO:0000259" key="14">
    <source>
        <dbReference type="PROSITE" id="PS50902"/>
    </source>
</evidence>
<dbReference type="EC" id="1.8.1.2" evidence="11"/>
<dbReference type="PRINTS" id="PR00369">
    <property type="entry name" value="FLAVODOXIN"/>
</dbReference>
<dbReference type="InterPro" id="IPR017938">
    <property type="entry name" value="Riboflavin_synthase-like_b-brl"/>
</dbReference>
<feature type="binding site" evidence="12">
    <location>
        <begin position="399"/>
        <end position="402"/>
    </location>
    <ligand>
        <name>FAD</name>
        <dbReference type="ChEBI" id="CHEBI:57692"/>
    </ligand>
</feature>
<dbReference type="SUPFAM" id="SSF63380">
    <property type="entry name" value="Riboflavin synthase domain-like"/>
    <property type="match status" value="1"/>
</dbReference>
<evidence type="ECO:0000256" key="12">
    <source>
        <dbReference type="PIRSR" id="PIRSR000207-1"/>
    </source>
</evidence>
<dbReference type="OrthoDB" id="9791166at2"/>
<comment type="subunit">
    <text evidence="11">Alpha(8)-beta(8). The alpha component is a flavoprotein, the beta component is a hemoprotein.</text>
</comment>
<dbReference type="AlphaFoldDB" id="A0A512DZA8"/>
<feature type="binding site" evidence="12">
    <location>
        <begin position="432"/>
        <end position="435"/>
    </location>
    <ligand>
        <name>FAD</name>
        <dbReference type="ChEBI" id="CHEBI:57692"/>
    </ligand>
</feature>
<feature type="binding site" evidence="12">
    <location>
        <begin position="127"/>
        <end position="130"/>
    </location>
    <ligand>
        <name>FMN</name>
        <dbReference type="ChEBI" id="CHEBI:58210"/>
    </ligand>
</feature>
<dbReference type="InterPro" id="IPR017927">
    <property type="entry name" value="FAD-bd_FR_type"/>
</dbReference>
<dbReference type="SUPFAM" id="SSF52343">
    <property type="entry name" value="Ferredoxin reductase-like, C-terminal NADP-linked domain"/>
    <property type="match status" value="1"/>
</dbReference>
<evidence type="ECO:0000256" key="6">
    <source>
        <dbReference type="ARBA" id="ARBA00022857"/>
    </source>
</evidence>
<dbReference type="GO" id="GO:0004783">
    <property type="term" value="F:sulfite reductase (NADPH) activity"/>
    <property type="evidence" value="ECO:0007669"/>
    <property type="project" value="UniProtKB-EC"/>
</dbReference>
<dbReference type="InterPro" id="IPR039261">
    <property type="entry name" value="FNR_nucleotide-bd"/>
</dbReference>
<gene>
    <name evidence="16" type="primary">cysJ_1</name>
    <name evidence="16" type="ORF">SAE02_59200</name>
</gene>
<dbReference type="EMBL" id="BJYZ01000031">
    <property type="protein sequence ID" value="GEO41772.1"/>
    <property type="molecule type" value="Genomic_DNA"/>
</dbReference>
<comment type="cofactor">
    <cofactor evidence="11 12">
        <name>FAD</name>
        <dbReference type="ChEBI" id="CHEBI:57692"/>
    </cofactor>
    <text evidence="11 12">Binds 1 FAD per subunit.</text>
</comment>
<reference evidence="16 17" key="1">
    <citation type="submission" date="2019-07" db="EMBL/GenBank/DDBJ databases">
        <title>Whole genome shotgun sequence of Skermanella aerolata NBRC 106429.</title>
        <authorList>
            <person name="Hosoyama A."/>
            <person name="Uohara A."/>
            <person name="Ohji S."/>
            <person name="Ichikawa N."/>
        </authorList>
    </citation>
    <scope>NUCLEOTIDE SEQUENCE [LARGE SCALE GENOMIC DNA]</scope>
    <source>
        <strain evidence="16 17">NBRC 106429</strain>
    </source>
</reference>
<evidence type="ECO:0000259" key="15">
    <source>
        <dbReference type="PROSITE" id="PS51384"/>
    </source>
</evidence>
<keyword evidence="1 11" id="KW-0813">Transport</keyword>
<keyword evidence="9 11" id="KW-0198">Cysteine biosynthesis</keyword>
<dbReference type="InterPro" id="IPR001433">
    <property type="entry name" value="OxRdtase_FAD/NAD-bd"/>
</dbReference>
<dbReference type="PRINTS" id="PR00371">
    <property type="entry name" value="FPNCR"/>
</dbReference>
<accession>A0A512DZA8</accession>
<comment type="catalytic activity">
    <reaction evidence="10 11">
        <text>hydrogen sulfide + 3 NADP(+) + 3 H2O = sulfite + 3 NADPH + 4 H(+)</text>
        <dbReference type="Rhea" id="RHEA:13801"/>
        <dbReference type="ChEBI" id="CHEBI:15377"/>
        <dbReference type="ChEBI" id="CHEBI:15378"/>
        <dbReference type="ChEBI" id="CHEBI:17359"/>
        <dbReference type="ChEBI" id="CHEBI:29919"/>
        <dbReference type="ChEBI" id="CHEBI:57783"/>
        <dbReference type="ChEBI" id="CHEBI:58349"/>
        <dbReference type="EC" id="1.8.1.2"/>
    </reaction>
</comment>
<keyword evidence="4 11" id="KW-0288">FMN</keyword>
<dbReference type="PANTHER" id="PTHR19384:SF128">
    <property type="entry name" value="NADPH OXIDOREDUCTASE A"/>
    <property type="match status" value="1"/>
</dbReference>
<evidence type="ECO:0000256" key="13">
    <source>
        <dbReference type="SAM" id="MobiDB-lite"/>
    </source>
</evidence>
<dbReference type="InterPro" id="IPR008254">
    <property type="entry name" value="Flavodoxin/NO_synth"/>
</dbReference>
<dbReference type="GO" id="GO:0019344">
    <property type="term" value="P:cysteine biosynthetic process"/>
    <property type="evidence" value="ECO:0007669"/>
    <property type="project" value="UniProtKB-KW"/>
</dbReference>
<evidence type="ECO:0000313" key="17">
    <source>
        <dbReference type="Proteomes" id="UP000321523"/>
    </source>
</evidence>
<dbReference type="Gene3D" id="3.40.50.360">
    <property type="match status" value="1"/>
</dbReference>
<feature type="domain" description="Flavodoxin-like" evidence="14">
    <location>
        <begin position="74"/>
        <end position="212"/>
    </location>
</feature>
<dbReference type="Gene3D" id="1.20.990.10">
    <property type="entry name" value="NADPH-cytochrome p450 Reductase, Chain A, domain 3"/>
    <property type="match status" value="1"/>
</dbReference>
<dbReference type="InterPro" id="IPR023173">
    <property type="entry name" value="NADPH_Cyt_P450_Rdtase_alpha"/>
</dbReference>
<keyword evidence="6 11" id="KW-0521">NADP</keyword>
<dbReference type="GO" id="GO:0005829">
    <property type="term" value="C:cytosol"/>
    <property type="evidence" value="ECO:0007669"/>
    <property type="project" value="TreeGrafter"/>
</dbReference>
<organism evidence="16 17">
    <name type="scientific">Skermanella aerolata</name>
    <dbReference type="NCBI Taxonomy" id="393310"/>
    <lineage>
        <taxon>Bacteria</taxon>
        <taxon>Pseudomonadati</taxon>
        <taxon>Pseudomonadota</taxon>
        <taxon>Alphaproteobacteria</taxon>
        <taxon>Rhodospirillales</taxon>
        <taxon>Azospirillaceae</taxon>
        <taxon>Skermanella</taxon>
    </lineage>
</organism>
<feature type="binding site" evidence="12">
    <location>
        <begin position="163"/>
        <end position="172"/>
    </location>
    <ligand>
        <name>FMN</name>
        <dbReference type="ChEBI" id="CHEBI:58210"/>
    </ligand>
</feature>
<feature type="region of interest" description="Disordered" evidence="13">
    <location>
        <begin position="220"/>
        <end position="243"/>
    </location>
</feature>
<dbReference type="UniPathway" id="UPA00140">
    <property type="reaction ID" value="UER00207"/>
</dbReference>
<dbReference type="GO" id="GO:0070814">
    <property type="term" value="P:hydrogen sulfide biosynthetic process"/>
    <property type="evidence" value="ECO:0007669"/>
    <property type="project" value="UniProtKB-UniPathway"/>
</dbReference>
<evidence type="ECO:0000256" key="2">
    <source>
        <dbReference type="ARBA" id="ARBA00022605"/>
    </source>
</evidence>
<evidence type="ECO:0000256" key="11">
    <source>
        <dbReference type="PIRNR" id="PIRNR000207"/>
    </source>
</evidence>
<dbReference type="GO" id="GO:0010181">
    <property type="term" value="F:FMN binding"/>
    <property type="evidence" value="ECO:0007669"/>
    <property type="project" value="InterPro"/>
</dbReference>
<sequence>MSDADHRSSGLNEPQWQQLKALTASLNPAQTTWVSGFFAGLDYAARADLVPGGGATAGSAIPDLPAAAPGARTLTVLYGTETGNSAALATTLTDQARARGLNVTMHDMATYKYRHLKSEQDLVVIASTYGEGDPPQSATSFFEFIEGHKAPKLPDLRFAVLGLGDSTYEFYCEAGKRLDRRLEELGAQRLKPRVDCDVDYDEPAAAWITDILVSLDSRRPNGASATTAKPAPSPQAQAPVFDKRNPFPAPIIENIVLTGRGSSKETRHVELSLEDSGLTYEPGDSLGLMPSNHPASVDAVLTALDLVPSTPVKVKGKPTPLSDALRTDLEITTLTPRFLDHWAGISDADALVRLTQADHADERASFIRNHHIIDVIRQFPVNKIDAETFVAGLRPLQPRLYSIASSLTVAPDEAHLTVATVRYDLHGEARQGVASGHLATRGELDRLLPVHIQKNPHFRLPADDVPIIMIGAGTGIAPYRAFMQEREARGSSGPSWLFFGERNFRTDFLYQTEWQTLIKDGILTRMDVAFSRDRNADGRGKVYVQQRLKERSRDVFAWLEEGAHLYVCGDAARLAPDVHLALAAIVAEEGGLGAAAAEDYLQRLQRDRRYQRDVY</sequence>
<name>A0A512DZA8_9PROT</name>
<dbReference type="NCBIfam" id="TIGR01931">
    <property type="entry name" value="cysJ"/>
    <property type="match status" value="1"/>
</dbReference>
<dbReference type="Gene3D" id="2.40.30.10">
    <property type="entry name" value="Translation factors"/>
    <property type="match status" value="1"/>
</dbReference>
<feature type="binding site" evidence="12">
    <location>
        <begin position="417"/>
        <end position="419"/>
    </location>
    <ligand>
        <name>FAD</name>
        <dbReference type="ChEBI" id="CHEBI:57692"/>
    </ligand>
</feature>
<dbReference type="PIRSF" id="PIRSF000207">
    <property type="entry name" value="SiR-FP_CysJ"/>
    <property type="match status" value="1"/>
</dbReference>
<dbReference type="PROSITE" id="PS51384">
    <property type="entry name" value="FAD_FR"/>
    <property type="match status" value="1"/>
</dbReference>
<feature type="compositionally biased region" description="Low complexity" evidence="13">
    <location>
        <begin position="223"/>
        <end position="239"/>
    </location>
</feature>
<dbReference type="PROSITE" id="PS50902">
    <property type="entry name" value="FLAVODOXIN_LIKE"/>
    <property type="match status" value="1"/>
</dbReference>
<dbReference type="Pfam" id="PF00258">
    <property type="entry name" value="Flavodoxin_1"/>
    <property type="match status" value="1"/>
</dbReference>
<dbReference type="InterPro" id="IPR010199">
    <property type="entry name" value="CysJ"/>
</dbReference>
<evidence type="ECO:0000256" key="1">
    <source>
        <dbReference type="ARBA" id="ARBA00022448"/>
    </source>
</evidence>
<dbReference type="GO" id="GO:0050660">
    <property type="term" value="F:flavin adenine dinucleotide binding"/>
    <property type="evidence" value="ECO:0007669"/>
    <property type="project" value="InterPro"/>
</dbReference>
<dbReference type="Gene3D" id="3.40.50.80">
    <property type="entry name" value="Nucleotide-binding domain of ferredoxin-NADP reductase (FNR) module"/>
    <property type="match status" value="1"/>
</dbReference>
<dbReference type="InterPro" id="IPR029039">
    <property type="entry name" value="Flavoprotein-like_sf"/>
</dbReference>
<keyword evidence="7 11" id="KW-0249">Electron transport</keyword>